<keyword evidence="2" id="KW-0378">Hydrolase</keyword>
<protein>
    <submittedName>
        <fullName evidence="2">UDP-2,4-diacetamido-2,4, 6-trideoxy-beta-L-altropyranose hydrolase</fullName>
        <ecNumber evidence="2">3.6.1.57</ecNumber>
    </submittedName>
</protein>
<organism evidence="2 3">
    <name type="scientific">Psychrobacter glacincola</name>
    <dbReference type="NCBI Taxonomy" id="56810"/>
    <lineage>
        <taxon>Bacteria</taxon>
        <taxon>Pseudomonadati</taxon>
        <taxon>Pseudomonadota</taxon>
        <taxon>Gammaproteobacteria</taxon>
        <taxon>Moraxellales</taxon>
        <taxon>Moraxellaceae</taxon>
        <taxon>Psychrobacter</taxon>
    </lineage>
</organism>
<name>A0ABW1W2W7_9GAMM</name>
<dbReference type="InterPro" id="IPR020023">
    <property type="entry name" value="PseG"/>
</dbReference>
<dbReference type="NCBIfam" id="TIGR03590">
    <property type="entry name" value="PseG"/>
    <property type="match status" value="1"/>
</dbReference>
<comment type="caution">
    <text evidence="2">The sequence shown here is derived from an EMBL/GenBank/DDBJ whole genome shotgun (WGS) entry which is preliminary data.</text>
</comment>
<gene>
    <name evidence="2" type="primary">pseG</name>
    <name evidence="2" type="ORF">ACFP58_00650</name>
</gene>
<dbReference type="PANTHER" id="PTHR21015">
    <property type="entry name" value="UDP-N-ACETYLGLUCOSAMINE--N-ACETYLMURAMYL-(PENTAPEPTIDE) PYROPHOSPHORYL-UNDECAPRENOL N-ACETYLGLUCOSAMINE TRANSFERASE 1"/>
    <property type="match status" value="1"/>
</dbReference>
<dbReference type="SUPFAM" id="SSF53756">
    <property type="entry name" value="UDP-Glycosyltransferase/glycogen phosphorylase"/>
    <property type="match status" value="1"/>
</dbReference>
<keyword evidence="3" id="KW-1185">Reference proteome</keyword>
<dbReference type="EMBL" id="JBHSTZ010000003">
    <property type="protein sequence ID" value="MFC6379991.1"/>
    <property type="molecule type" value="Genomic_DNA"/>
</dbReference>
<dbReference type="Pfam" id="PF04101">
    <property type="entry name" value="Glyco_tran_28_C"/>
    <property type="match status" value="1"/>
</dbReference>
<dbReference type="GO" id="GO:0016787">
    <property type="term" value="F:hydrolase activity"/>
    <property type="evidence" value="ECO:0007669"/>
    <property type="project" value="UniProtKB-KW"/>
</dbReference>
<sequence length="372" mass="41134">MSIESTKAMTVVFRVDASVQMGTGHVMRCLTLASALHEQGYRCYFICRNHIGNLIDKIQQSGFLVYIIESCSYDNADYSLLTSEQKPLFHANWLGTTQKQDAKECLTILEKLQPDWLVVDHYALDQNWQQALKSHYKKLMVIDDLGDRGHVADLLLDQNYGATVKKYDGLIPKSCKVLLGTNFALLRAEFALWRDYSLARRKGATSINSILVTLGGADPDNYTGKILQQLASIEISPQVKIVVVMGATAPHLQLVQHQAANMSVKTTVKVNVINMAELMSNADLAIGAAGATTWERCCLGLPTIQLVIAENQRQIAEALATDTAIKLLKDTSELTFLMSTVDQWILPIATRAQSIVDGLGSKRVVSHIIRIT</sequence>
<evidence type="ECO:0000313" key="3">
    <source>
        <dbReference type="Proteomes" id="UP001596264"/>
    </source>
</evidence>
<dbReference type="PANTHER" id="PTHR21015:SF22">
    <property type="entry name" value="GLYCOSYLTRANSFERASE"/>
    <property type="match status" value="1"/>
</dbReference>
<dbReference type="RefSeq" id="WP_201564709.1">
    <property type="nucleotide sequence ID" value="NZ_CAJGZK010000042.1"/>
</dbReference>
<dbReference type="EC" id="3.6.1.57" evidence="2"/>
<dbReference type="InterPro" id="IPR007235">
    <property type="entry name" value="Glyco_trans_28_C"/>
</dbReference>
<dbReference type="Gene3D" id="3.40.50.2000">
    <property type="entry name" value="Glycogen Phosphorylase B"/>
    <property type="match status" value="1"/>
</dbReference>
<dbReference type="Proteomes" id="UP001596264">
    <property type="component" value="Unassembled WGS sequence"/>
</dbReference>
<feature type="domain" description="Glycosyl transferase family 28 C-terminal" evidence="1">
    <location>
        <begin position="210"/>
        <end position="332"/>
    </location>
</feature>
<reference evidence="3" key="1">
    <citation type="journal article" date="2019" name="Int. J. Syst. Evol. Microbiol.">
        <title>The Global Catalogue of Microorganisms (GCM) 10K type strain sequencing project: providing services to taxonomists for standard genome sequencing and annotation.</title>
        <authorList>
            <consortium name="The Broad Institute Genomics Platform"/>
            <consortium name="The Broad Institute Genome Sequencing Center for Infectious Disease"/>
            <person name="Wu L."/>
            <person name="Ma J."/>
        </authorList>
    </citation>
    <scope>NUCLEOTIDE SEQUENCE [LARGE SCALE GENOMIC DNA]</scope>
    <source>
        <strain evidence="3">CCM 2050</strain>
    </source>
</reference>
<accession>A0ABW1W2W7</accession>
<evidence type="ECO:0000259" key="1">
    <source>
        <dbReference type="Pfam" id="PF04101"/>
    </source>
</evidence>
<dbReference type="Gene3D" id="3.40.50.11190">
    <property type="match status" value="1"/>
</dbReference>
<evidence type="ECO:0000313" key="2">
    <source>
        <dbReference type="EMBL" id="MFC6379991.1"/>
    </source>
</evidence>
<proteinExistence type="predicted"/>